<dbReference type="EMBL" id="QZFU01000023">
    <property type="protein sequence ID" value="RJO73526.1"/>
    <property type="molecule type" value="Genomic_DNA"/>
</dbReference>
<proteinExistence type="predicted"/>
<dbReference type="AlphaFoldDB" id="A0A3A4JU17"/>
<dbReference type="OrthoDB" id="8899077at2"/>
<protein>
    <submittedName>
        <fullName evidence="1">DUF2332 domain-containing protein</fullName>
    </submittedName>
</protein>
<name>A0A3A4JU17_9NOCA</name>
<dbReference type="RefSeq" id="WP_120042603.1">
    <property type="nucleotide sequence ID" value="NZ_QZFU01000023.1"/>
</dbReference>
<evidence type="ECO:0000313" key="2">
    <source>
        <dbReference type="Proteomes" id="UP000266677"/>
    </source>
</evidence>
<organism evidence="1 2">
    <name type="scientific">Nocardia panacis</name>
    <dbReference type="NCBI Taxonomy" id="2340916"/>
    <lineage>
        <taxon>Bacteria</taxon>
        <taxon>Bacillati</taxon>
        <taxon>Actinomycetota</taxon>
        <taxon>Actinomycetes</taxon>
        <taxon>Mycobacteriales</taxon>
        <taxon>Nocardiaceae</taxon>
        <taxon>Nocardia</taxon>
    </lineage>
</organism>
<dbReference type="Pfam" id="PF10094">
    <property type="entry name" value="DUF2332"/>
    <property type="match status" value="1"/>
</dbReference>
<keyword evidence="2" id="KW-1185">Reference proteome</keyword>
<sequence length="321" mass="35607">MDTAESYRRFATIEAHGYSPCYETWCRGIADDAALLARIEALPPPKRQPNLVLGAARYVGATVSPFPEFRDWFTTNWATIREVVMTHRTQTNEAGRSAVLLPAMEPVAHEQVALIEIGAAAGLCLFPDRYSYRYGDIELDPDDGRSSVLLPCATTGPVPIPKRLPQVIFRAGIDLRPLDVRNPEDMRWLECLVWPEQHHRLSRLRDSVAIARREPPHLLAGDLLETVADLVHSAPQDVPIIVFGAAVLSYLAPEARARFIESVRKLPCTWISYEAPGVVPFDPALLPPTGEAHSRQFILARDGEPLAYAGPHGQSIDWPAN</sequence>
<dbReference type="InterPro" id="IPR011200">
    <property type="entry name" value="UCP012608"/>
</dbReference>
<dbReference type="Proteomes" id="UP000266677">
    <property type="component" value="Unassembled WGS sequence"/>
</dbReference>
<gene>
    <name evidence="1" type="ORF">D5S18_20180</name>
</gene>
<accession>A0A3A4JU17</accession>
<reference evidence="1 2" key="1">
    <citation type="submission" date="2018-09" db="EMBL/GenBank/DDBJ databases">
        <title>YIM PH21274 draft genome.</title>
        <authorList>
            <person name="Miao C."/>
        </authorList>
    </citation>
    <scope>NUCLEOTIDE SEQUENCE [LARGE SCALE GENOMIC DNA]</scope>
    <source>
        <strain evidence="1 2">YIM PH 21724</strain>
    </source>
</reference>
<evidence type="ECO:0000313" key="1">
    <source>
        <dbReference type="EMBL" id="RJO73526.1"/>
    </source>
</evidence>
<comment type="caution">
    <text evidence="1">The sequence shown here is derived from an EMBL/GenBank/DDBJ whole genome shotgun (WGS) entry which is preliminary data.</text>
</comment>